<feature type="compositionally biased region" description="Low complexity" evidence="1">
    <location>
        <begin position="107"/>
        <end position="118"/>
    </location>
</feature>
<proteinExistence type="predicted"/>
<evidence type="ECO:0000313" key="2">
    <source>
        <dbReference type="EMBL" id="KAK6980661.1"/>
    </source>
</evidence>
<reference evidence="2 3" key="1">
    <citation type="journal article" date="2024" name="J Genomics">
        <title>Draft genome sequencing and assembly of Favolaschia claudopus CIRM-BRFM 2984 isolated from oak limbs.</title>
        <authorList>
            <person name="Navarro D."/>
            <person name="Drula E."/>
            <person name="Chaduli D."/>
            <person name="Cazenave R."/>
            <person name="Ahrendt S."/>
            <person name="Wang J."/>
            <person name="Lipzen A."/>
            <person name="Daum C."/>
            <person name="Barry K."/>
            <person name="Grigoriev I.V."/>
            <person name="Favel A."/>
            <person name="Rosso M.N."/>
            <person name="Martin F."/>
        </authorList>
    </citation>
    <scope>NUCLEOTIDE SEQUENCE [LARGE SCALE GENOMIC DNA]</scope>
    <source>
        <strain evidence="2 3">CIRM-BRFM 2984</strain>
    </source>
</reference>
<feature type="compositionally biased region" description="Basic and acidic residues" evidence="1">
    <location>
        <begin position="202"/>
        <end position="222"/>
    </location>
</feature>
<feature type="compositionally biased region" description="Low complexity" evidence="1">
    <location>
        <begin position="129"/>
        <end position="140"/>
    </location>
</feature>
<evidence type="ECO:0000313" key="3">
    <source>
        <dbReference type="Proteomes" id="UP001362999"/>
    </source>
</evidence>
<organism evidence="2 3">
    <name type="scientific">Favolaschia claudopus</name>
    <dbReference type="NCBI Taxonomy" id="2862362"/>
    <lineage>
        <taxon>Eukaryota</taxon>
        <taxon>Fungi</taxon>
        <taxon>Dikarya</taxon>
        <taxon>Basidiomycota</taxon>
        <taxon>Agaricomycotina</taxon>
        <taxon>Agaricomycetes</taxon>
        <taxon>Agaricomycetidae</taxon>
        <taxon>Agaricales</taxon>
        <taxon>Marasmiineae</taxon>
        <taxon>Mycenaceae</taxon>
        <taxon>Favolaschia</taxon>
    </lineage>
</organism>
<feature type="compositionally biased region" description="Basic and acidic residues" evidence="1">
    <location>
        <begin position="153"/>
        <end position="174"/>
    </location>
</feature>
<feature type="region of interest" description="Disordered" evidence="1">
    <location>
        <begin position="360"/>
        <end position="403"/>
    </location>
</feature>
<feature type="region of interest" description="Disordered" evidence="1">
    <location>
        <begin position="415"/>
        <end position="502"/>
    </location>
</feature>
<feature type="region of interest" description="Disordered" evidence="1">
    <location>
        <begin position="106"/>
        <end position="176"/>
    </location>
</feature>
<gene>
    <name evidence="2" type="ORF">R3P38DRAFT_3235270</name>
</gene>
<keyword evidence="3" id="KW-1185">Reference proteome</keyword>
<dbReference type="EMBL" id="JAWWNJ010000157">
    <property type="protein sequence ID" value="KAK6980661.1"/>
    <property type="molecule type" value="Genomic_DNA"/>
</dbReference>
<evidence type="ECO:0000256" key="1">
    <source>
        <dbReference type="SAM" id="MobiDB-lite"/>
    </source>
</evidence>
<dbReference type="Proteomes" id="UP001362999">
    <property type="component" value="Unassembled WGS sequence"/>
</dbReference>
<feature type="compositionally biased region" description="Basic residues" evidence="1">
    <location>
        <begin position="416"/>
        <end position="425"/>
    </location>
</feature>
<feature type="compositionally biased region" description="Acidic residues" evidence="1">
    <location>
        <begin position="429"/>
        <end position="441"/>
    </location>
</feature>
<feature type="compositionally biased region" description="Basic and acidic residues" evidence="1">
    <location>
        <begin position="468"/>
        <end position="477"/>
    </location>
</feature>
<feature type="compositionally biased region" description="Basic and acidic residues" evidence="1">
    <location>
        <begin position="442"/>
        <end position="458"/>
    </location>
</feature>
<name>A0AAV9ZER6_9AGAR</name>
<accession>A0AAV9ZER6</accession>
<dbReference type="AlphaFoldDB" id="A0AAV9ZER6"/>
<feature type="compositionally biased region" description="Acidic residues" evidence="1">
    <location>
        <begin position="374"/>
        <end position="390"/>
    </location>
</feature>
<comment type="caution">
    <text evidence="2">The sequence shown here is derived from an EMBL/GenBank/DDBJ whole genome shotgun (WGS) entry which is preliminary data.</text>
</comment>
<sequence>MASPHPETTAPAADTSTPVVWNIRDPDERAKAIRTYIYDILMPKFAAAKARKKNKQTVDPENPAIDNCKQYSDGPLFAELEKHFQISQHYFVDKFTQSLYNTFNNKTGYTSRTKSTTTGDDKTPGGGASTSTSAAASATTKKQYRSQTGLDAFKSEIKSDSAEGSKIKAQRDSRISAGDGQKPIVIWNDEAKTMYEGLSPEAKEQWENTAKERNEARKKGPTPEEYAATVAQNQINIGTLVGDALRALPVGRASFAVAMAYQDDATRSQRRALGNNDLPGTLVLDEDGTYALPSVDATDLTIREIISMLESLFDVVHKNAEVLLPLGPVGERTTVPLRAATPAQLREYFSYALECQRRGERPEVTISGPPPVIVEEEQPPASGADEDAPVDDWSAPIVPQAPEDVLKKVEEELAAKKKKGKGKKRQVIEDSDEDGAENDGVDDPKGVEGGKAGGDEGGKAGGEGGKAGGDEGGKAGGDEGPNAGGDEGPHVGRIRRKKSNDLTMRAYVEAAAEVVEAEQEAEVPVEDVEVPVVDVEDHLRRRTVAGAEKRKEPASRDVDEHVSKKVKVAEVAPRRNPRRQPEAPEMEAMVRNPVNGYWEPAAGYTQDQIKKLGLEIKYQATARAELDKLPKPAM</sequence>
<protein>
    <submittedName>
        <fullName evidence="2">Uncharacterized protein</fullName>
    </submittedName>
</protein>
<feature type="region of interest" description="Disordered" evidence="1">
    <location>
        <begin position="202"/>
        <end position="224"/>
    </location>
</feature>